<dbReference type="EMBL" id="JACHOR010000002">
    <property type="protein sequence ID" value="MBB5745633.1"/>
    <property type="molecule type" value="Genomic_DNA"/>
</dbReference>
<name>A0A7W9FFJ9_9CAUL</name>
<feature type="transmembrane region" description="Helical" evidence="2">
    <location>
        <begin position="352"/>
        <end position="375"/>
    </location>
</feature>
<protein>
    <submittedName>
        <fullName evidence="3">MATE family multidrug resistance protein</fullName>
    </submittedName>
</protein>
<feature type="transmembrane region" description="Helical" evidence="2">
    <location>
        <begin position="250"/>
        <end position="269"/>
    </location>
</feature>
<gene>
    <name evidence="3" type="ORF">GGR13_001217</name>
</gene>
<feature type="transmembrane region" description="Helical" evidence="2">
    <location>
        <begin position="275"/>
        <end position="306"/>
    </location>
</feature>
<dbReference type="PANTHER" id="PTHR43298:SF2">
    <property type="entry name" value="FMN_FAD EXPORTER YEEO-RELATED"/>
    <property type="match status" value="1"/>
</dbReference>
<dbReference type="GO" id="GO:0005886">
    <property type="term" value="C:plasma membrane"/>
    <property type="evidence" value="ECO:0007669"/>
    <property type="project" value="TreeGrafter"/>
</dbReference>
<feature type="transmembrane region" description="Helical" evidence="2">
    <location>
        <begin position="53"/>
        <end position="75"/>
    </location>
</feature>
<dbReference type="Pfam" id="PF01554">
    <property type="entry name" value="MatE"/>
    <property type="match status" value="2"/>
</dbReference>
<accession>A0A7W9FFJ9</accession>
<evidence type="ECO:0000313" key="3">
    <source>
        <dbReference type="EMBL" id="MBB5745633.1"/>
    </source>
</evidence>
<dbReference type="PANTHER" id="PTHR43298">
    <property type="entry name" value="MULTIDRUG RESISTANCE PROTEIN NORM-RELATED"/>
    <property type="match status" value="1"/>
</dbReference>
<keyword evidence="4" id="KW-1185">Reference proteome</keyword>
<dbReference type="NCBIfam" id="TIGR00797">
    <property type="entry name" value="matE"/>
    <property type="match status" value="1"/>
</dbReference>
<feature type="transmembrane region" description="Helical" evidence="2">
    <location>
        <begin position="318"/>
        <end position="340"/>
    </location>
</feature>
<reference evidence="3 4" key="1">
    <citation type="submission" date="2020-08" db="EMBL/GenBank/DDBJ databases">
        <title>Genomic Encyclopedia of Type Strains, Phase IV (KMG-IV): sequencing the most valuable type-strain genomes for metagenomic binning, comparative biology and taxonomic classification.</title>
        <authorList>
            <person name="Goeker M."/>
        </authorList>
    </citation>
    <scope>NUCLEOTIDE SEQUENCE [LARGE SCALE GENOMIC DNA]</scope>
    <source>
        <strain evidence="3 4">DSM 4737</strain>
    </source>
</reference>
<sequence>MALFSTQTRTTTRDLLTLAWPVILARIGIMTMGLTDAIVVGNFSSRELAYHSLAWAPTSVIVTTAVGLLLGVQVMTARLIGEGRRQEAGAVLRRGVVYSLQIGVVSMVALIAFGPWALRNMGLEAGLGEGSGPALIVFALSMPFYLVSVSAQFFLEALGRPKPGMIAMWVANGINLGLNLLLVPDLFGVGVAGAEASAWATFGARLALAAFLIFFILRLPEARALGVFNRPRPDRVASGEQVKIGAGAGASYFIEVGAFALMTLIAGQLGTAETAAWAVVLNISAIIFMVPMGMSSATAVLVGGAYGGRDGRGVMRAGLVGIAVVTALTLAIAVAVWPSAGLMVAAYNRDPALLAIAAPALVLATLFFVADGIQVVAAQANRAAGDVWWPTIMHFVAYGAIMMPLGWFLAHEIGVNGLVWAVIVASLVSSTLLTGRFVRISRRLSPMPPAAL</sequence>
<feature type="transmembrane region" description="Helical" evidence="2">
    <location>
        <begin position="130"/>
        <end position="154"/>
    </location>
</feature>
<proteinExistence type="predicted"/>
<keyword evidence="2" id="KW-0472">Membrane</keyword>
<comment type="caution">
    <text evidence="3">The sequence shown here is derived from an EMBL/GenBank/DDBJ whole genome shotgun (WGS) entry which is preliminary data.</text>
</comment>
<keyword evidence="2" id="KW-0812">Transmembrane</keyword>
<evidence type="ECO:0000256" key="1">
    <source>
        <dbReference type="ARBA" id="ARBA00022448"/>
    </source>
</evidence>
<feature type="transmembrane region" description="Helical" evidence="2">
    <location>
        <begin position="196"/>
        <end position="217"/>
    </location>
</feature>
<feature type="transmembrane region" description="Helical" evidence="2">
    <location>
        <begin position="96"/>
        <end position="118"/>
    </location>
</feature>
<dbReference type="InterPro" id="IPR050222">
    <property type="entry name" value="MATE_MdtK"/>
</dbReference>
<dbReference type="InterPro" id="IPR002528">
    <property type="entry name" value="MATE_fam"/>
</dbReference>
<evidence type="ECO:0000313" key="4">
    <source>
        <dbReference type="Proteomes" id="UP000545037"/>
    </source>
</evidence>
<feature type="transmembrane region" description="Helical" evidence="2">
    <location>
        <begin position="387"/>
        <end position="411"/>
    </location>
</feature>
<keyword evidence="2" id="KW-1133">Transmembrane helix</keyword>
<dbReference type="GO" id="GO:0015297">
    <property type="term" value="F:antiporter activity"/>
    <property type="evidence" value="ECO:0007669"/>
    <property type="project" value="InterPro"/>
</dbReference>
<evidence type="ECO:0000256" key="2">
    <source>
        <dbReference type="SAM" id="Phobius"/>
    </source>
</evidence>
<dbReference type="AlphaFoldDB" id="A0A7W9FFJ9"/>
<keyword evidence="1" id="KW-0813">Transport</keyword>
<dbReference type="Proteomes" id="UP000545037">
    <property type="component" value="Unassembled WGS sequence"/>
</dbReference>
<dbReference type="RefSeq" id="WP_183212608.1">
    <property type="nucleotide sequence ID" value="NZ_JACHOR010000002.1"/>
</dbReference>
<feature type="transmembrane region" description="Helical" evidence="2">
    <location>
        <begin position="417"/>
        <end position="438"/>
    </location>
</feature>
<feature type="transmembrane region" description="Helical" evidence="2">
    <location>
        <begin position="166"/>
        <end position="184"/>
    </location>
</feature>
<dbReference type="GO" id="GO:0042910">
    <property type="term" value="F:xenobiotic transmembrane transporter activity"/>
    <property type="evidence" value="ECO:0007669"/>
    <property type="project" value="InterPro"/>
</dbReference>
<organism evidence="3 4">
    <name type="scientific">Brevundimonas variabilis</name>
    <dbReference type="NCBI Taxonomy" id="74312"/>
    <lineage>
        <taxon>Bacteria</taxon>
        <taxon>Pseudomonadati</taxon>
        <taxon>Pseudomonadota</taxon>
        <taxon>Alphaproteobacteria</taxon>
        <taxon>Caulobacterales</taxon>
        <taxon>Caulobacteraceae</taxon>
        <taxon>Brevundimonas</taxon>
    </lineage>
</organism>